<dbReference type="Gene3D" id="1.10.260.40">
    <property type="entry name" value="lambda repressor-like DNA-binding domains"/>
    <property type="match status" value="1"/>
</dbReference>
<name>A0ABV5UR63_9MICC</name>
<dbReference type="Pfam" id="PF01381">
    <property type="entry name" value="HTH_3"/>
    <property type="match status" value="1"/>
</dbReference>
<dbReference type="PROSITE" id="PS50943">
    <property type="entry name" value="HTH_CROC1"/>
    <property type="match status" value="1"/>
</dbReference>
<evidence type="ECO:0000313" key="3">
    <source>
        <dbReference type="Proteomes" id="UP001589536"/>
    </source>
</evidence>
<dbReference type="CDD" id="cd00093">
    <property type="entry name" value="HTH_XRE"/>
    <property type="match status" value="1"/>
</dbReference>
<evidence type="ECO:0000313" key="2">
    <source>
        <dbReference type="EMBL" id="MFB9713980.1"/>
    </source>
</evidence>
<organism evidence="2 3">
    <name type="scientific">Arthrobacter methylotrophus</name>
    <dbReference type="NCBI Taxonomy" id="121291"/>
    <lineage>
        <taxon>Bacteria</taxon>
        <taxon>Bacillati</taxon>
        <taxon>Actinomycetota</taxon>
        <taxon>Actinomycetes</taxon>
        <taxon>Micrococcales</taxon>
        <taxon>Micrococcaceae</taxon>
        <taxon>Arthrobacter</taxon>
    </lineage>
</organism>
<proteinExistence type="predicted"/>
<feature type="domain" description="HTH cro/C1-type" evidence="1">
    <location>
        <begin position="19"/>
        <end position="48"/>
    </location>
</feature>
<dbReference type="InterPro" id="IPR001387">
    <property type="entry name" value="Cro/C1-type_HTH"/>
</dbReference>
<dbReference type="SUPFAM" id="SSF47413">
    <property type="entry name" value="lambda repressor-like DNA-binding domains"/>
    <property type="match status" value="1"/>
</dbReference>
<protein>
    <submittedName>
        <fullName evidence="2">Helix-turn-helix transcriptional regulator</fullName>
    </submittedName>
</protein>
<dbReference type="RefSeq" id="WP_376953961.1">
    <property type="nucleotide sequence ID" value="NZ_JBHMBH010000019.1"/>
</dbReference>
<gene>
    <name evidence="2" type="ORF">ACFFPI_07400</name>
</gene>
<dbReference type="EMBL" id="JBHMBH010000019">
    <property type="protein sequence ID" value="MFB9713980.1"/>
    <property type="molecule type" value="Genomic_DNA"/>
</dbReference>
<dbReference type="InterPro" id="IPR010982">
    <property type="entry name" value="Lambda_DNA-bd_dom_sf"/>
</dbReference>
<evidence type="ECO:0000259" key="1">
    <source>
        <dbReference type="PROSITE" id="PS50943"/>
    </source>
</evidence>
<reference evidence="2 3" key="1">
    <citation type="submission" date="2024-09" db="EMBL/GenBank/DDBJ databases">
        <authorList>
            <person name="Sun Q."/>
            <person name="Mori K."/>
        </authorList>
    </citation>
    <scope>NUCLEOTIDE SEQUENCE [LARGE SCALE GENOMIC DNA]</scope>
    <source>
        <strain evidence="2 3">JCM 13519</strain>
    </source>
</reference>
<accession>A0ABV5UR63</accession>
<comment type="caution">
    <text evidence="2">The sequence shown here is derived from an EMBL/GenBank/DDBJ whole genome shotgun (WGS) entry which is preliminary data.</text>
</comment>
<dbReference type="Proteomes" id="UP001589536">
    <property type="component" value="Unassembled WGS sequence"/>
</dbReference>
<keyword evidence="3" id="KW-1185">Reference proteome</keyword>
<sequence>MTAVGTSDSGRTEIGAEHLRLARRHIGLTQAGLADRLGVSPRTIVNWEATGVPARRVPHVERRIGAAIREARECERSVQGGPPCEITEDHPCPCSSAIFRQ</sequence>